<accession>A0A553RE13</accession>
<sequence length="78" mass="9254">HVTRSIARAAVKLIWDQCNQEFPLLPTLACFLYSHFVTLRPNLQLHTGWSFHTFQSERQRKAQMLEKKELDFIMSVLH</sequence>
<reference evidence="1 2" key="1">
    <citation type="journal article" date="2019" name="Sci. Data">
        <title>Hybrid genome assembly and annotation of Danionella translucida.</title>
        <authorList>
            <person name="Kadobianskyi M."/>
            <person name="Schulze L."/>
            <person name="Schuelke M."/>
            <person name="Judkewitz B."/>
        </authorList>
    </citation>
    <scope>NUCLEOTIDE SEQUENCE [LARGE SCALE GENOMIC DNA]</scope>
    <source>
        <strain evidence="1 2">Bolton</strain>
    </source>
</reference>
<organism evidence="1 2">
    <name type="scientific">Danionella cerebrum</name>
    <dbReference type="NCBI Taxonomy" id="2873325"/>
    <lineage>
        <taxon>Eukaryota</taxon>
        <taxon>Metazoa</taxon>
        <taxon>Chordata</taxon>
        <taxon>Craniata</taxon>
        <taxon>Vertebrata</taxon>
        <taxon>Euteleostomi</taxon>
        <taxon>Actinopterygii</taxon>
        <taxon>Neopterygii</taxon>
        <taxon>Teleostei</taxon>
        <taxon>Ostariophysi</taxon>
        <taxon>Cypriniformes</taxon>
        <taxon>Danionidae</taxon>
        <taxon>Danioninae</taxon>
        <taxon>Danionella</taxon>
    </lineage>
</organism>
<keyword evidence="2" id="KW-1185">Reference proteome</keyword>
<dbReference type="Proteomes" id="UP000316079">
    <property type="component" value="Unassembled WGS sequence"/>
</dbReference>
<dbReference type="EMBL" id="SRMA01024429">
    <property type="protein sequence ID" value="TRZ00428.1"/>
    <property type="molecule type" value="Genomic_DNA"/>
</dbReference>
<name>A0A553RE13_9TELE</name>
<dbReference type="OrthoDB" id="270970at2759"/>
<gene>
    <name evidence="1" type="ORF">DNTS_028705</name>
</gene>
<evidence type="ECO:0000313" key="1">
    <source>
        <dbReference type="EMBL" id="TRZ00428.1"/>
    </source>
</evidence>
<comment type="caution">
    <text evidence="1">The sequence shown here is derived from an EMBL/GenBank/DDBJ whole genome shotgun (WGS) entry which is preliminary data.</text>
</comment>
<feature type="non-terminal residue" evidence="1">
    <location>
        <position position="78"/>
    </location>
</feature>
<feature type="non-terminal residue" evidence="1">
    <location>
        <position position="1"/>
    </location>
</feature>
<proteinExistence type="predicted"/>
<protein>
    <submittedName>
        <fullName evidence="1">Uncharacterized protein</fullName>
    </submittedName>
</protein>
<evidence type="ECO:0000313" key="2">
    <source>
        <dbReference type="Proteomes" id="UP000316079"/>
    </source>
</evidence>
<dbReference type="AlphaFoldDB" id="A0A553RE13"/>